<dbReference type="AlphaFoldDB" id="A0A371K282"/>
<evidence type="ECO:0000259" key="7">
    <source>
        <dbReference type="Pfam" id="PF02225"/>
    </source>
</evidence>
<evidence type="ECO:0000256" key="3">
    <source>
        <dbReference type="ARBA" id="ARBA00022825"/>
    </source>
</evidence>
<evidence type="ECO:0000256" key="2">
    <source>
        <dbReference type="ARBA" id="ARBA00022801"/>
    </source>
</evidence>
<reference evidence="8 9" key="1">
    <citation type="submission" date="2018-08" db="EMBL/GenBank/DDBJ databases">
        <title>Lysobacter sp. zong2l5, whole genome shotgun sequence.</title>
        <authorList>
            <person name="Zhang X."/>
            <person name="Feng G."/>
            <person name="Zhu H."/>
        </authorList>
    </citation>
    <scope>NUCLEOTIDE SEQUENCE [LARGE SCALE GENOMIC DNA]</scope>
    <source>
        <strain evidence="9">zong2l5</strain>
    </source>
</reference>
<sequence>MSIRFNRWTVGLALGALAAIAGASVMLGGGFGASAPSVGGAPPAAAGGGGNMEQQLRTYIVVYREAPLATYRGEIRGLAAPERLPADGAPQMARAQATAAGEGRVNVHSASARAYLSHLDGAQRQHEASITAAIGRAPQVERRMRHALNAVVTELSEAEAARVQRLSEVQFVEEYREYEQDTDVGPGLIGAPPLWNAATNPVKGEGIVFGILDSGINFGSPSFAAQDETGYTHTNPLGAGVYLGTCAAGGVDEGRCNAKLIGGYDFVCGAPGNTCGAANIREEPGFGDTNSHGSHTASTSAGNVRTVLFKGRNTQISGVAPRANIIAYDVCYTNTATGRGLCPNTSSAAAVDQAIADGIVDVINFSIGGGENPWSDSVSLAFLNAVNAGIYVATSAGNSGPGPNTMGHLEPWTASTAAAQHGRQDFGPVLQVTGPGTVPAALQTIMMNEGTGAVPFVSPMANTTPLKLSPGIDSGDDGCAAYPAGTFTGAIAVIRRGTCSFVIKGNNAAAAGAVAVVIANNAAGGLVPTLTGVTIPGFAMLQADANAVRDFLAGNPGTAGITVLPIPNTPDVLADFSSRGPAGTYDLLKPDVAAPGVAVLAVVAGTSISGSEGAVGLMNGTSMASPHHAGAAGLMRQAQPTWTVPEVKSALVMTAEQVMFKEDSVTPATPFDRGGGRLRVDLAVRAGLVLNETRANYLAANPATGGDAANLNQPSLAKARCVERCVFTRTFRNTLSVRQGWTVKLNGLSGTISPALFTLNPGESKAVKITVNSYQLPADGSWNFGTLVLTPTSIGTLDQPTLRLPVAVSVPPPVIALNPAQIAATLPAGGSGFANFRIDNLGGSRLDYTIDNTGQGSRTLLDAPRGAVSSGFRATIYSDPATAGSAAQFSADDFTLTEATRIVSLYTEGFVSSGQPLATTATSLTWTLYRDSGGNPEGNPQASPGLAVWSYTAAPTGAGVTLTGANIGLNLTAAGQNVDLPAGRYWLVVNARSSFANRWVWFASNTGDNVFRTITVTTAGAGAWTAGTGFQGLAWNVGATNACGAPWIGAPVSAIGRVNPGAVGNNAQVQLNAGGLSAGTHVGFICVASNDPVKPKVAARVVLTVTP</sequence>
<dbReference type="OrthoDB" id="1114329at2"/>
<keyword evidence="2 5" id="KW-0378">Hydrolase</keyword>
<evidence type="ECO:0000313" key="9">
    <source>
        <dbReference type="Proteomes" id="UP000264492"/>
    </source>
</evidence>
<dbReference type="PANTHER" id="PTHR10795">
    <property type="entry name" value="PROPROTEIN CONVERTASE SUBTILISIN/KEXIN"/>
    <property type="match status" value="1"/>
</dbReference>
<feature type="active site" description="Charge relay system" evidence="4 5">
    <location>
        <position position="292"/>
    </location>
</feature>
<comment type="similarity">
    <text evidence="5">Belongs to the peptidase S8 family.</text>
</comment>
<dbReference type="InterPro" id="IPR045051">
    <property type="entry name" value="SBT"/>
</dbReference>
<dbReference type="InterPro" id="IPR015500">
    <property type="entry name" value="Peptidase_S8_subtilisin-rel"/>
</dbReference>
<dbReference type="Pfam" id="PF00082">
    <property type="entry name" value="Peptidase_S8"/>
    <property type="match status" value="1"/>
</dbReference>
<evidence type="ECO:0000313" key="8">
    <source>
        <dbReference type="EMBL" id="RDZ27980.1"/>
    </source>
</evidence>
<dbReference type="SUPFAM" id="SSF52743">
    <property type="entry name" value="Subtilisin-like"/>
    <property type="match status" value="1"/>
</dbReference>
<feature type="domain" description="PA" evidence="7">
    <location>
        <begin position="475"/>
        <end position="547"/>
    </location>
</feature>
<dbReference type="PROSITE" id="PS00138">
    <property type="entry name" value="SUBTILASE_SER"/>
    <property type="match status" value="1"/>
</dbReference>
<feature type="active site" description="Charge relay system" evidence="4 5">
    <location>
        <position position="213"/>
    </location>
</feature>
<feature type="active site" description="Charge relay system" evidence="4 5">
    <location>
        <position position="622"/>
    </location>
</feature>
<dbReference type="GO" id="GO:0006508">
    <property type="term" value="P:proteolysis"/>
    <property type="evidence" value="ECO:0007669"/>
    <property type="project" value="UniProtKB-KW"/>
</dbReference>
<dbReference type="Proteomes" id="UP000264492">
    <property type="component" value="Unassembled WGS sequence"/>
</dbReference>
<dbReference type="GO" id="GO:0004252">
    <property type="term" value="F:serine-type endopeptidase activity"/>
    <property type="evidence" value="ECO:0007669"/>
    <property type="project" value="UniProtKB-UniRule"/>
</dbReference>
<keyword evidence="9" id="KW-1185">Reference proteome</keyword>
<dbReference type="InterPro" id="IPR023828">
    <property type="entry name" value="Peptidase_S8_Ser-AS"/>
</dbReference>
<keyword evidence="1 5" id="KW-0645">Protease</keyword>
<dbReference type="InterPro" id="IPR000209">
    <property type="entry name" value="Peptidase_S8/S53_dom"/>
</dbReference>
<evidence type="ECO:0000256" key="4">
    <source>
        <dbReference type="PIRSR" id="PIRSR615500-1"/>
    </source>
</evidence>
<dbReference type="InterPro" id="IPR003137">
    <property type="entry name" value="PA_domain"/>
</dbReference>
<dbReference type="Pfam" id="PF02225">
    <property type="entry name" value="PA"/>
    <property type="match status" value="1"/>
</dbReference>
<evidence type="ECO:0000256" key="1">
    <source>
        <dbReference type="ARBA" id="ARBA00022670"/>
    </source>
</evidence>
<dbReference type="Gene3D" id="3.50.30.30">
    <property type="match status" value="1"/>
</dbReference>
<comment type="caution">
    <text evidence="8">The sequence shown here is derived from an EMBL/GenBank/DDBJ whole genome shotgun (WGS) entry which is preliminary data.</text>
</comment>
<dbReference type="EMBL" id="QTSU01000001">
    <property type="protein sequence ID" value="RDZ27980.1"/>
    <property type="molecule type" value="Genomic_DNA"/>
</dbReference>
<evidence type="ECO:0000256" key="5">
    <source>
        <dbReference type="PROSITE-ProRule" id="PRU01240"/>
    </source>
</evidence>
<name>A0A371K282_9GAMM</name>
<protein>
    <submittedName>
        <fullName evidence="8">Protease domain-containing protein</fullName>
    </submittedName>
</protein>
<dbReference type="PROSITE" id="PS51892">
    <property type="entry name" value="SUBTILASE"/>
    <property type="match status" value="1"/>
</dbReference>
<dbReference type="InterPro" id="IPR036852">
    <property type="entry name" value="Peptidase_S8/S53_dom_sf"/>
</dbReference>
<dbReference type="PRINTS" id="PR00723">
    <property type="entry name" value="SUBTILISIN"/>
</dbReference>
<keyword evidence="3 5" id="KW-0720">Serine protease</keyword>
<proteinExistence type="inferred from homology"/>
<organism evidence="8 9">
    <name type="scientific">Lysobacter silvisoli</name>
    <dbReference type="NCBI Taxonomy" id="2293254"/>
    <lineage>
        <taxon>Bacteria</taxon>
        <taxon>Pseudomonadati</taxon>
        <taxon>Pseudomonadota</taxon>
        <taxon>Gammaproteobacteria</taxon>
        <taxon>Lysobacterales</taxon>
        <taxon>Lysobacteraceae</taxon>
        <taxon>Lysobacter</taxon>
    </lineage>
</organism>
<feature type="domain" description="Peptidase S8/S53" evidence="6">
    <location>
        <begin position="204"/>
        <end position="657"/>
    </location>
</feature>
<evidence type="ECO:0000259" key="6">
    <source>
        <dbReference type="Pfam" id="PF00082"/>
    </source>
</evidence>
<accession>A0A371K282</accession>
<gene>
    <name evidence="8" type="ORF">DX914_02160</name>
</gene>
<dbReference type="InterPro" id="IPR046450">
    <property type="entry name" value="PA_dom_sf"/>
</dbReference>
<dbReference type="SUPFAM" id="SSF52025">
    <property type="entry name" value="PA domain"/>
    <property type="match status" value="1"/>
</dbReference>
<dbReference type="RefSeq" id="WP_115857422.1">
    <property type="nucleotide sequence ID" value="NZ_QTSU01000001.1"/>
</dbReference>
<dbReference type="Gene3D" id="3.40.50.200">
    <property type="entry name" value="Peptidase S8/S53 domain"/>
    <property type="match status" value="1"/>
</dbReference>